<accession>A0A1W0CCK4</accession>
<dbReference type="RefSeq" id="WP_081556937.1">
    <property type="nucleotide sequence ID" value="NZ_MUKV01000046.1"/>
</dbReference>
<dbReference type="EMBL" id="MUKV01000046">
    <property type="protein sequence ID" value="OQS32470.1"/>
    <property type="molecule type" value="Genomic_DNA"/>
</dbReference>
<sequence length="154" mass="17081">MHAALQKAAFNYGVDKLAAEMGLSAGTLYNKLSLNPDCRHYTGLDEFIHILRHSQNLQPLQVLCRLFGGVFYRLPTLDCVSDSALLDIVNRVHAEGGDVHRAMSDALEDGVVTSDEFRNVDHELMDWIAAIIELRGRFRSLVVMPAGQETAPCN</sequence>
<dbReference type="Proteomes" id="UP000192721">
    <property type="component" value="Unassembled WGS sequence"/>
</dbReference>
<dbReference type="GO" id="GO:0003677">
    <property type="term" value="F:DNA binding"/>
    <property type="evidence" value="ECO:0007669"/>
    <property type="project" value="InterPro"/>
</dbReference>
<reference evidence="1 2" key="1">
    <citation type="submission" date="2017-02" db="EMBL/GenBank/DDBJ databases">
        <title>Chromobacterium haemolyticum H5244.</title>
        <authorList>
            <person name="Gulvik C.A."/>
        </authorList>
    </citation>
    <scope>NUCLEOTIDE SEQUENCE [LARGE SCALE GENOMIC DNA]</scope>
    <source>
        <strain evidence="1 2">H5244</strain>
    </source>
</reference>
<dbReference type="Pfam" id="PF06892">
    <property type="entry name" value="Phage_CP76"/>
    <property type="match status" value="1"/>
</dbReference>
<name>A0A1W0CCK4_9NEIS</name>
<proteinExistence type="predicted"/>
<gene>
    <name evidence="1" type="ORF">B0T45_21695</name>
</gene>
<protein>
    <submittedName>
        <fullName evidence="1">Uncharacterized protein</fullName>
    </submittedName>
</protein>
<dbReference type="InterPro" id="IPR009679">
    <property type="entry name" value="Phage_186_CII-like"/>
</dbReference>
<dbReference type="AlphaFoldDB" id="A0A1W0CCK4"/>
<evidence type="ECO:0000313" key="2">
    <source>
        <dbReference type="Proteomes" id="UP000192721"/>
    </source>
</evidence>
<comment type="caution">
    <text evidence="1">The sequence shown here is derived from an EMBL/GenBank/DDBJ whole genome shotgun (WGS) entry which is preliminary data.</text>
</comment>
<organism evidence="1 2">
    <name type="scientific">Chromobacterium haemolyticum</name>
    <dbReference type="NCBI Taxonomy" id="394935"/>
    <lineage>
        <taxon>Bacteria</taxon>
        <taxon>Pseudomonadati</taxon>
        <taxon>Pseudomonadota</taxon>
        <taxon>Betaproteobacteria</taxon>
        <taxon>Neisseriales</taxon>
        <taxon>Chromobacteriaceae</taxon>
        <taxon>Chromobacterium</taxon>
    </lineage>
</organism>
<evidence type="ECO:0000313" key="1">
    <source>
        <dbReference type="EMBL" id="OQS32470.1"/>
    </source>
</evidence>